<dbReference type="Proteomes" id="UP000654947">
    <property type="component" value="Unassembled WGS sequence"/>
</dbReference>
<dbReference type="AlphaFoldDB" id="A0A918XEM4"/>
<evidence type="ECO:0000256" key="2">
    <source>
        <dbReference type="SAM" id="SignalP"/>
    </source>
</evidence>
<feature type="region of interest" description="Disordered" evidence="1">
    <location>
        <begin position="320"/>
        <end position="359"/>
    </location>
</feature>
<sequence>MPQYRLFTARTALLAASTAGFVALGSGFAGAGTLESATQEVAPAVERTLMENVAPTINSLVPQGTGNAAGGALDELQQTANDPDKPAPDLGEALPESGDRIVTPVGDAPNPLPVAADTLAEGQEMTGLDGDPYDTAGHRAGEAVEETAHGAGDRLEESARGAGQGLEETVTTVVPQAARTFVDVRDQVVPQVSDLERVPALPGEAADRVGAEEPPTVPQSAQESPGLAGTAEAATDGLTPEGVETFSLSGPAADTDVRLTDGELDPALEAVEPVTGQVGQTLPQSSELGLPQVAEGVDTGTAEDLVDGLSRGTDLVHDIDLSDPVSISGGTEAPETPEGMVEHPTVTDLPGSDALPLVS</sequence>
<dbReference type="EMBL" id="BMXL01000013">
    <property type="protein sequence ID" value="GHD27718.1"/>
    <property type="molecule type" value="Genomic_DNA"/>
</dbReference>
<organism evidence="3 4">
    <name type="scientific">Nocardiopsis kunsanensis</name>
    <dbReference type="NCBI Taxonomy" id="141693"/>
    <lineage>
        <taxon>Bacteria</taxon>
        <taxon>Bacillati</taxon>
        <taxon>Actinomycetota</taxon>
        <taxon>Actinomycetes</taxon>
        <taxon>Streptosporangiales</taxon>
        <taxon>Nocardiopsidaceae</taxon>
        <taxon>Nocardiopsis</taxon>
    </lineage>
</organism>
<feature type="compositionally biased region" description="Basic and acidic residues" evidence="1">
    <location>
        <begin position="146"/>
        <end position="159"/>
    </location>
</feature>
<evidence type="ECO:0000313" key="4">
    <source>
        <dbReference type="Proteomes" id="UP000654947"/>
    </source>
</evidence>
<dbReference type="RefSeq" id="WP_193518068.1">
    <property type="nucleotide sequence ID" value="NZ_BMXL01000013.1"/>
</dbReference>
<feature type="region of interest" description="Disordered" evidence="1">
    <location>
        <begin position="146"/>
        <end position="168"/>
    </location>
</feature>
<name>A0A918XEM4_9ACTN</name>
<keyword evidence="2" id="KW-0732">Signal</keyword>
<feature type="chain" id="PRO_5038010848" evidence="2">
    <location>
        <begin position="32"/>
        <end position="359"/>
    </location>
</feature>
<keyword evidence="4" id="KW-1185">Reference proteome</keyword>
<feature type="region of interest" description="Disordered" evidence="1">
    <location>
        <begin position="185"/>
        <end position="260"/>
    </location>
</feature>
<protein>
    <submittedName>
        <fullName evidence="3">Uncharacterized protein</fullName>
    </submittedName>
</protein>
<evidence type="ECO:0000256" key="1">
    <source>
        <dbReference type="SAM" id="MobiDB-lite"/>
    </source>
</evidence>
<accession>A0A918XEM4</accession>
<gene>
    <name evidence="3" type="ORF">GCM10007147_27010</name>
</gene>
<proteinExistence type="predicted"/>
<feature type="region of interest" description="Disordered" evidence="1">
    <location>
        <begin position="78"/>
        <end position="108"/>
    </location>
</feature>
<feature type="signal peptide" evidence="2">
    <location>
        <begin position="1"/>
        <end position="31"/>
    </location>
</feature>
<reference evidence="3 4" key="1">
    <citation type="journal article" date="2014" name="Int. J. Syst. Evol. Microbiol.">
        <title>Complete genome sequence of Corynebacterium casei LMG S-19264T (=DSM 44701T), isolated from a smear-ripened cheese.</title>
        <authorList>
            <consortium name="US DOE Joint Genome Institute (JGI-PGF)"/>
            <person name="Walter F."/>
            <person name="Albersmeier A."/>
            <person name="Kalinowski J."/>
            <person name="Ruckert C."/>
        </authorList>
    </citation>
    <scope>NUCLEOTIDE SEQUENCE [LARGE SCALE GENOMIC DNA]</scope>
    <source>
        <strain evidence="3 4">KCTC 19473</strain>
    </source>
</reference>
<evidence type="ECO:0000313" key="3">
    <source>
        <dbReference type="EMBL" id="GHD27718.1"/>
    </source>
</evidence>
<comment type="caution">
    <text evidence="3">The sequence shown here is derived from an EMBL/GenBank/DDBJ whole genome shotgun (WGS) entry which is preliminary data.</text>
</comment>